<dbReference type="PANTHER" id="PTHR23537:SF1">
    <property type="entry name" value="SUGAR TRANSPORTER"/>
    <property type="match status" value="1"/>
</dbReference>
<feature type="transmembrane region" description="Helical" evidence="6">
    <location>
        <begin position="105"/>
        <end position="130"/>
    </location>
</feature>
<sequence length="421" mass="46205">MLAKEHEQNIWKYAFASVAVTVSSLGFGRMSYGIIMPFMKENLAMSYKQAGLLATTVSIGYLLMVIFVGLLVTKYGAKKLVIFGTGLVSFGLFMLSFVSGYGWTLFAMLLLGIGTAFTYTPLITILVGWFPRKRGMLIGFLVSGMGLGTLISSALIPFFTTWFGDMGWRYLWFFYGAVSIVSIIIAMIILRDPPIPLLPKETQKRSFWTKVYVNKRVLRVAFIYGLVGFAYLVPQSFLFSYILEVGLTKFQAGQIMAISGIMTIFSGPLWGGVSDRIGRKSALLATLGIGAVSLIIPVIFPVYSGLIVSQFLWGTTIVGMLSLCQALSTEQVHPTYAPVALGYVTFFFAAGQLLGPGIGGWIIDRFEQIPLALIMCSVLLALAFLLTIRMNAHAVDVDVTELEAKPMLKSICMKEISAEEL</sequence>
<dbReference type="PANTHER" id="PTHR23537">
    <property type="match status" value="1"/>
</dbReference>
<feature type="transmembrane region" description="Helical" evidence="6">
    <location>
        <begin position="369"/>
        <end position="388"/>
    </location>
</feature>
<evidence type="ECO:0000259" key="7">
    <source>
        <dbReference type="PROSITE" id="PS50850"/>
    </source>
</evidence>
<accession>A0ABN4YUE0</accession>
<dbReference type="InterPro" id="IPR010645">
    <property type="entry name" value="MFS_4"/>
</dbReference>
<reference evidence="8 9" key="1">
    <citation type="submission" date="2016-04" db="EMBL/GenBank/DDBJ databases">
        <title>Comparative Genomics and Epigenetics of Sporosarcina ureae.</title>
        <authorList>
            <person name="Oliver A.S."/>
            <person name="Cooper K.K."/>
        </authorList>
    </citation>
    <scope>NUCLEOTIDE SEQUENCE [LARGE SCALE GENOMIC DNA]</scope>
    <source>
        <strain evidence="8 9">S204</strain>
    </source>
</reference>
<feature type="transmembrane region" description="Helical" evidence="6">
    <location>
        <begin position="255"/>
        <end position="273"/>
    </location>
</feature>
<evidence type="ECO:0000256" key="4">
    <source>
        <dbReference type="ARBA" id="ARBA00022989"/>
    </source>
</evidence>
<comment type="subcellular location">
    <subcellularLocation>
        <location evidence="1">Cell membrane</location>
        <topology evidence="1">Multi-pass membrane protein</topology>
    </subcellularLocation>
</comment>
<keyword evidence="3 6" id="KW-0812">Transmembrane</keyword>
<keyword evidence="5 6" id="KW-0472">Membrane</keyword>
<evidence type="ECO:0000256" key="6">
    <source>
        <dbReference type="SAM" id="Phobius"/>
    </source>
</evidence>
<keyword evidence="2" id="KW-0813">Transport</keyword>
<keyword evidence="9" id="KW-1185">Reference proteome</keyword>
<feature type="transmembrane region" description="Helical" evidence="6">
    <location>
        <begin position="310"/>
        <end position="328"/>
    </location>
</feature>
<dbReference type="Pfam" id="PF07690">
    <property type="entry name" value="MFS_1"/>
    <property type="match status" value="1"/>
</dbReference>
<evidence type="ECO:0000256" key="3">
    <source>
        <dbReference type="ARBA" id="ARBA00022692"/>
    </source>
</evidence>
<dbReference type="PROSITE" id="PS50850">
    <property type="entry name" value="MFS"/>
    <property type="match status" value="1"/>
</dbReference>
<feature type="transmembrane region" description="Helical" evidence="6">
    <location>
        <begin position="137"/>
        <end position="159"/>
    </location>
</feature>
<feature type="transmembrane region" description="Helical" evidence="6">
    <location>
        <begin position="171"/>
        <end position="190"/>
    </location>
</feature>
<evidence type="ECO:0000313" key="8">
    <source>
        <dbReference type="EMBL" id="ARF12793.1"/>
    </source>
</evidence>
<dbReference type="InterPro" id="IPR011701">
    <property type="entry name" value="MFS"/>
</dbReference>
<evidence type="ECO:0000256" key="2">
    <source>
        <dbReference type="ARBA" id="ARBA00022448"/>
    </source>
</evidence>
<feature type="transmembrane region" description="Helical" evidence="6">
    <location>
        <begin position="12"/>
        <end position="32"/>
    </location>
</feature>
<proteinExistence type="predicted"/>
<keyword evidence="4 6" id="KW-1133">Transmembrane helix</keyword>
<organism evidence="8 9">
    <name type="scientific">Sporosarcina ureae</name>
    <dbReference type="NCBI Taxonomy" id="1571"/>
    <lineage>
        <taxon>Bacteria</taxon>
        <taxon>Bacillati</taxon>
        <taxon>Bacillota</taxon>
        <taxon>Bacilli</taxon>
        <taxon>Bacillales</taxon>
        <taxon>Caryophanaceae</taxon>
        <taxon>Sporosarcina</taxon>
    </lineage>
</organism>
<dbReference type="Gene3D" id="1.20.1250.20">
    <property type="entry name" value="MFS general substrate transporter like domains"/>
    <property type="match status" value="2"/>
</dbReference>
<dbReference type="InterPro" id="IPR036259">
    <property type="entry name" value="MFS_trans_sf"/>
</dbReference>
<evidence type="ECO:0000256" key="1">
    <source>
        <dbReference type="ARBA" id="ARBA00004651"/>
    </source>
</evidence>
<dbReference type="InterPro" id="IPR020846">
    <property type="entry name" value="MFS_dom"/>
</dbReference>
<feature type="transmembrane region" description="Helical" evidence="6">
    <location>
        <begin position="80"/>
        <end position="99"/>
    </location>
</feature>
<dbReference type="CDD" id="cd06180">
    <property type="entry name" value="MFS_YjiJ"/>
    <property type="match status" value="1"/>
</dbReference>
<feature type="transmembrane region" description="Helical" evidence="6">
    <location>
        <begin position="340"/>
        <end position="363"/>
    </location>
</feature>
<dbReference type="RefSeq" id="WP_029054595.1">
    <property type="nucleotide sequence ID" value="NZ_CP015108.1"/>
</dbReference>
<evidence type="ECO:0000256" key="5">
    <source>
        <dbReference type="ARBA" id="ARBA00023136"/>
    </source>
</evidence>
<feature type="transmembrane region" description="Helical" evidence="6">
    <location>
        <begin position="220"/>
        <end position="243"/>
    </location>
</feature>
<feature type="transmembrane region" description="Helical" evidence="6">
    <location>
        <begin position="282"/>
        <end position="304"/>
    </location>
</feature>
<protein>
    <recommendedName>
        <fullName evidence="7">Major facilitator superfamily (MFS) profile domain-containing protein</fullName>
    </recommendedName>
</protein>
<feature type="domain" description="Major facilitator superfamily (MFS) profile" evidence="7">
    <location>
        <begin position="12"/>
        <end position="395"/>
    </location>
</feature>
<dbReference type="EMBL" id="CP015108">
    <property type="protein sequence ID" value="ARF12793.1"/>
    <property type="molecule type" value="Genomic_DNA"/>
</dbReference>
<dbReference type="SUPFAM" id="SSF103473">
    <property type="entry name" value="MFS general substrate transporter"/>
    <property type="match status" value="1"/>
</dbReference>
<dbReference type="Proteomes" id="UP000192486">
    <property type="component" value="Chromosome"/>
</dbReference>
<feature type="transmembrane region" description="Helical" evidence="6">
    <location>
        <begin position="52"/>
        <end position="73"/>
    </location>
</feature>
<evidence type="ECO:0000313" key="9">
    <source>
        <dbReference type="Proteomes" id="UP000192486"/>
    </source>
</evidence>
<name>A0ABN4YUE0_SPOUR</name>
<gene>
    <name evidence="8" type="ORF">SporoS204_00570</name>
</gene>